<protein>
    <submittedName>
        <fullName evidence="1">Plastocyanin</fullName>
    </submittedName>
</protein>
<gene>
    <name evidence="1" type="ORF">SAMN04488565_0207</name>
</gene>
<accession>A0A1H0XUV6</accession>
<dbReference type="Gene3D" id="2.60.40.420">
    <property type="entry name" value="Cupredoxins - blue copper proteins"/>
    <property type="match status" value="1"/>
</dbReference>
<organism evidence="1 2">
    <name type="scientific">Leucobacter chromiiresistens</name>
    <dbReference type="NCBI Taxonomy" id="1079994"/>
    <lineage>
        <taxon>Bacteria</taxon>
        <taxon>Bacillati</taxon>
        <taxon>Actinomycetota</taxon>
        <taxon>Actinomycetes</taxon>
        <taxon>Micrococcales</taxon>
        <taxon>Microbacteriaceae</taxon>
        <taxon>Leucobacter</taxon>
    </lineage>
</organism>
<dbReference type="EMBL" id="FNKB01000001">
    <property type="protein sequence ID" value="SDQ06660.1"/>
    <property type="molecule type" value="Genomic_DNA"/>
</dbReference>
<dbReference type="Proteomes" id="UP000182690">
    <property type="component" value="Unassembled WGS sequence"/>
</dbReference>
<dbReference type="SUPFAM" id="SSF49503">
    <property type="entry name" value="Cupredoxins"/>
    <property type="match status" value="1"/>
</dbReference>
<dbReference type="eggNOG" id="COG3794">
    <property type="taxonomic scope" value="Bacteria"/>
</dbReference>
<evidence type="ECO:0000313" key="2">
    <source>
        <dbReference type="Proteomes" id="UP000182690"/>
    </source>
</evidence>
<dbReference type="PANTHER" id="PTHR36507">
    <property type="entry name" value="BLL1555 PROTEIN"/>
    <property type="match status" value="1"/>
</dbReference>
<dbReference type="AlphaFoldDB" id="A0A1H0XUV6"/>
<dbReference type="InterPro" id="IPR052721">
    <property type="entry name" value="ET_Amicyanin"/>
</dbReference>
<dbReference type="InterPro" id="IPR008972">
    <property type="entry name" value="Cupredoxin"/>
</dbReference>
<name>A0A1H0XUV6_9MICO</name>
<dbReference type="PANTHER" id="PTHR36507:SF1">
    <property type="entry name" value="BLL1555 PROTEIN"/>
    <property type="match status" value="1"/>
</dbReference>
<sequence>MRRVRCISTERDGIVDRSTVDRSTVDRGISRRRLLSGAAGVFGAGAAAVLAGCAPAGKPDPVPSDDDVKAYATVTVVDNRFEPAEVEIAPQQAVRWVFVGPGEHDVVADDRGFVSELLVEGSYTHQFTEEGEYPYLCSIHPEMRGVVRVVAP</sequence>
<reference evidence="1 2" key="1">
    <citation type="submission" date="2016-10" db="EMBL/GenBank/DDBJ databases">
        <authorList>
            <person name="de Groot N.N."/>
        </authorList>
    </citation>
    <scope>NUCLEOTIDE SEQUENCE [LARGE SCALE GENOMIC DNA]</scope>
    <source>
        <strain evidence="1 2">DSM 22788</strain>
    </source>
</reference>
<dbReference type="InterPro" id="IPR006311">
    <property type="entry name" value="TAT_signal"/>
</dbReference>
<dbReference type="PROSITE" id="PS51318">
    <property type="entry name" value="TAT"/>
    <property type="match status" value="1"/>
</dbReference>
<dbReference type="OrthoDB" id="574459at2"/>
<dbReference type="STRING" id="1079994.SAMN04488565_0207"/>
<proteinExistence type="predicted"/>
<evidence type="ECO:0000313" key="1">
    <source>
        <dbReference type="EMBL" id="SDQ06660.1"/>
    </source>
</evidence>